<protein>
    <submittedName>
        <fullName evidence="2">30737_t:CDS:1</fullName>
    </submittedName>
</protein>
<proteinExistence type="predicted"/>
<reference evidence="2 3" key="1">
    <citation type="submission" date="2021-06" db="EMBL/GenBank/DDBJ databases">
        <authorList>
            <person name="Kallberg Y."/>
            <person name="Tangrot J."/>
            <person name="Rosling A."/>
        </authorList>
    </citation>
    <scope>NUCLEOTIDE SEQUENCE [LARGE SCALE GENOMIC DNA]</scope>
    <source>
        <strain evidence="2 3">120-4 pot B 10/14</strain>
    </source>
</reference>
<feature type="domain" description="MULE transposase" evidence="1">
    <location>
        <begin position="162"/>
        <end position="261"/>
    </location>
</feature>
<feature type="non-terminal residue" evidence="2">
    <location>
        <position position="1"/>
    </location>
</feature>
<dbReference type="PANTHER" id="PTHR47718">
    <property type="entry name" value="OS01G0519700 PROTEIN"/>
    <property type="match status" value="1"/>
</dbReference>
<gene>
    <name evidence="2" type="ORF">GMARGA_LOCUS20353</name>
</gene>
<dbReference type="CDD" id="cd22744">
    <property type="entry name" value="OTU"/>
    <property type="match status" value="1"/>
</dbReference>
<dbReference type="EMBL" id="CAJVQB010017774">
    <property type="protein sequence ID" value="CAG8785416.1"/>
    <property type="molecule type" value="Genomic_DNA"/>
</dbReference>
<dbReference type="Pfam" id="PF10551">
    <property type="entry name" value="MULE"/>
    <property type="match status" value="1"/>
</dbReference>
<accession>A0ABN7VMB4</accession>
<dbReference type="PANTHER" id="PTHR47718:SF3">
    <property type="entry name" value="PROTEIN FAR1-RELATED SEQUENCE 5-LIKE"/>
    <property type="match status" value="1"/>
</dbReference>
<organism evidence="2 3">
    <name type="scientific">Gigaspora margarita</name>
    <dbReference type="NCBI Taxonomy" id="4874"/>
    <lineage>
        <taxon>Eukaryota</taxon>
        <taxon>Fungi</taxon>
        <taxon>Fungi incertae sedis</taxon>
        <taxon>Mucoromycota</taxon>
        <taxon>Glomeromycotina</taxon>
        <taxon>Glomeromycetes</taxon>
        <taxon>Diversisporales</taxon>
        <taxon>Gigasporaceae</taxon>
        <taxon>Gigaspora</taxon>
    </lineage>
</organism>
<dbReference type="Proteomes" id="UP000789901">
    <property type="component" value="Unassembled WGS sequence"/>
</dbReference>
<evidence type="ECO:0000313" key="2">
    <source>
        <dbReference type="EMBL" id="CAG8785416.1"/>
    </source>
</evidence>
<name>A0ABN7VMB4_GIGMA</name>
<evidence type="ECO:0000259" key="1">
    <source>
        <dbReference type="Pfam" id="PF10551"/>
    </source>
</evidence>
<evidence type="ECO:0000313" key="3">
    <source>
        <dbReference type="Proteomes" id="UP000789901"/>
    </source>
</evidence>
<keyword evidence="3" id="KW-1185">Reference proteome</keyword>
<dbReference type="InterPro" id="IPR018289">
    <property type="entry name" value="MULE_transposase_dom"/>
</dbReference>
<sequence length="556" mass="63535">IKILEQIYTTKNDIRNIVQEIARCSGFAVTIKKTQQKTKNEQACGCLFLLKAIPKDSGWQVIEVINGHNHPMAKDARVFSEYRRLTQDAKCTAVQMLKAGAKPSMIYEAIRDENGEPTATRKDISNLGAQIYLSEENVSMEVLITNIEKRGYIVRRENQEEVIQVDATYKMNVYKLPFINFVGISNIGINRLQTFGIAGAWISDESEKSYIWVVEKLFSLIFFDIVSPVFITDNDAVLIGALKKIFLQSEHLLCIWHVLNNFKKNLRKHFVDDSYNEIIKIIEKIIYSGDYKALNLAIALYETLASSLNASEAIKYLDRKVLNRFSNQKSTLLEKLDDILAVPETKLSEIKISGKIKGRGHPSGTKQLPIALEHMEAEMNKKKIDASSLQNVLAFHINDKMSKILLNFRIPVDDIDQVYNLKSDRNCGFRALAVAIRGNEENWSLVKLAMNSHLNKRMEVYEKWLGYNTDLLKQILESRASPCSSSLWFLSPNCAQLTANTFSVSIAIFNEDNKNNHIVYVGMKNYAKVNWPMVNLQYIPICRRYGLENHWLKLFA</sequence>
<comment type="caution">
    <text evidence="2">The sequence shown here is derived from an EMBL/GenBank/DDBJ whole genome shotgun (WGS) entry which is preliminary data.</text>
</comment>